<dbReference type="AlphaFoldDB" id="A0A9D1U9Q5"/>
<keyword evidence="1" id="KW-0472">Membrane</keyword>
<keyword evidence="1" id="KW-0812">Transmembrane</keyword>
<keyword evidence="1" id="KW-1133">Transmembrane helix</keyword>
<reference evidence="2" key="2">
    <citation type="submission" date="2021-04" db="EMBL/GenBank/DDBJ databases">
        <authorList>
            <person name="Gilroy R."/>
        </authorList>
    </citation>
    <scope>NUCLEOTIDE SEQUENCE</scope>
    <source>
        <strain evidence="2">ChiSxjej5B17-1746</strain>
    </source>
</reference>
<proteinExistence type="predicted"/>
<name>A0A9D1U9Q5_9BACT</name>
<accession>A0A9D1U9Q5</accession>
<feature type="transmembrane region" description="Helical" evidence="1">
    <location>
        <begin position="75"/>
        <end position="93"/>
    </location>
</feature>
<reference evidence="2" key="1">
    <citation type="journal article" date="2021" name="PeerJ">
        <title>Extensive microbial diversity within the chicken gut microbiome revealed by metagenomics and culture.</title>
        <authorList>
            <person name="Gilroy R."/>
            <person name="Ravi A."/>
            <person name="Getino M."/>
            <person name="Pursley I."/>
            <person name="Horton D.L."/>
            <person name="Alikhan N.F."/>
            <person name="Baker D."/>
            <person name="Gharbi K."/>
            <person name="Hall N."/>
            <person name="Watson M."/>
            <person name="Adriaenssens E.M."/>
            <person name="Foster-Nyarko E."/>
            <person name="Jarju S."/>
            <person name="Secka A."/>
            <person name="Antonio M."/>
            <person name="Oren A."/>
            <person name="Chaudhuri R.R."/>
            <person name="La Ragione R."/>
            <person name="Hildebrand F."/>
            <person name="Pallen M.J."/>
        </authorList>
    </citation>
    <scope>NUCLEOTIDE SEQUENCE</scope>
    <source>
        <strain evidence="2">ChiSxjej5B17-1746</strain>
    </source>
</reference>
<evidence type="ECO:0000256" key="1">
    <source>
        <dbReference type="SAM" id="Phobius"/>
    </source>
</evidence>
<feature type="transmembrane region" description="Helical" evidence="1">
    <location>
        <begin position="49"/>
        <end position="68"/>
    </location>
</feature>
<dbReference type="EMBL" id="DXGI01000427">
    <property type="protein sequence ID" value="HIW79737.1"/>
    <property type="molecule type" value="Genomic_DNA"/>
</dbReference>
<comment type="caution">
    <text evidence="2">The sequence shown here is derived from an EMBL/GenBank/DDBJ whole genome shotgun (WGS) entry which is preliminary data.</text>
</comment>
<evidence type="ECO:0000313" key="3">
    <source>
        <dbReference type="Proteomes" id="UP000824264"/>
    </source>
</evidence>
<evidence type="ECO:0000313" key="2">
    <source>
        <dbReference type="EMBL" id="HIW79737.1"/>
    </source>
</evidence>
<feature type="transmembrane region" description="Helical" evidence="1">
    <location>
        <begin position="99"/>
        <end position="122"/>
    </location>
</feature>
<protein>
    <submittedName>
        <fullName evidence="2">Uncharacterized protein</fullName>
    </submittedName>
</protein>
<gene>
    <name evidence="2" type="ORF">H9874_11445</name>
</gene>
<feature type="transmembrane region" description="Helical" evidence="1">
    <location>
        <begin position="20"/>
        <end position="37"/>
    </location>
</feature>
<sequence>MDFSSFSAFAPKRAPSPRRCGLVFLASALGACASVYYSHTPGIPFDTNLFAALGMVPGAILCVLLLLLPYGGWRSCLLDTLICVILAPIICALKNIDIALFPAIVWGFLLGVGISYPVYAFFSALKIKTDGNVHADGQRPIAGKTGSPK</sequence>
<organism evidence="2 3">
    <name type="scientific">Candidatus Bilophila faecipullorum</name>
    <dbReference type="NCBI Taxonomy" id="2838482"/>
    <lineage>
        <taxon>Bacteria</taxon>
        <taxon>Pseudomonadati</taxon>
        <taxon>Thermodesulfobacteriota</taxon>
        <taxon>Desulfovibrionia</taxon>
        <taxon>Desulfovibrionales</taxon>
        <taxon>Desulfovibrionaceae</taxon>
        <taxon>Bilophila</taxon>
    </lineage>
</organism>
<dbReference type="Proteomes" id="UP000824264">
    <property type="component" value="Unassembled WGS sequence"/>
</dbReference>